<dbReference type="KEGG" id="pec:W5S_1598"/>
<dbReference type="InterPro" id="IPR013568">
    <property type="entry name" value="SEFIR_dom"/>
</dbReference>
<dbReference type="EMBL" id="CP003415">
    <property type="protein sequence ID" value="AFI89690.1"/>
    <property type="molecule type" value="Genomic_DNA"/>
</dbReference>
<dbReference type="AlphaFoldDB" id="A0A0H3I1W6"/>
<proteinExistence type="predicted"/>
<dbReference type="eggNOG" id="COG1262">
    <property type="taxonomic scope" value="Bacteria"/>
</dbReference>
<feature type="domain" description="SEFIR" evidence="1">
    <location>
        <begin position="41"/>
        <end position="177"/>
    </location>
</feature>
<organism evidence="2 3">
    <name type="scientific">Pectobacterium parmentieri</name>
    <dbReference type="NCBI Taxonomy" id="1905730"/>
    <lineage>
        <taxon>Bacteria</taxon>
        <taxon>Pseudomonadati</taxon>
        <taxon>Pseudomonadota</taxon>
        <taxon>Gammaproteobacteria</taxon>
        <taxon>Enterobacterales</taxon>
        <taxon>Pectobacteriaceae</taxon>
        <taxon>Pectobacterium</taxon>
    </lineage>
</organism>
<accession>A0A0H3I1W6</accession>
<dbReference type="Gene3D" id="3.40.50.10140">
    <property type="entry name" value="Toll/interleukin-1 receptor homology (TIR) domain"/>
    <property type="match status" value="1"/>
</dbReference>
<name>A0A0H3I1W6_PECPM</name>
<evidence type="ECO:0000259" key="1">
    <source>
        <dbReference type="PROSITE" id="PS51534"/>
    </source>
</evidence>
<dbReference type="Pfam" id="PF08357">
    <property type="entry name" value="SEFIR"/>
    <property type="match status" value="1"/>
</dbReference>
<protein>
    <submittedName>
        <fullName evidence="2">SEFIR domain protein</fullName>
    </submittedName>
</protein>
<dbReference type="PROSITE" id="PS51534">
    <property type="entry name" value="SEFIR"/>
    <property type="match status" value="1"/>
</dbReference>
<reference evidence="2 3" key="1">
    <citation type="journal article" date="2012" name="J. Bacteriol.">
        <title>Genome sequence of Pectobacterium sp. strain SCC3193.</title>
        <authorList>
            <person name="Koskinen J.P."/>
            <person name="Laine P."/>
            <person name="Niemi O."/>
            <person name="Nykyri J."/>
            <person name="Harjunpaa H."/>
            <person name="Auvinen P."/>
            <person name="Paulin L."/>
            <person name="Pirhonen M."/>
            <person name="Palva T."/>
            <person name="Holm L."/>
        </authorList>
    </citation>
    <scope>NUCLEOTIDE SEQUENCE [LARGE SCALE GENOMIC DNA]</scope>
    <source>
        <strain evidence="2 3">SCC3193</strain>
    </source>
</reference>
<dbReference type="InterPro" id="IPR035897">
    <property type="entry name" value="Toll_tir_struct_dom_sf"/>
</dbReference>
<evidence type="ECO:0000313" key="2">
    <source>
        <dbReference type="EMBL" id="AFI89690.1"/>
    </source>
</evidence>
<dbReference type="Proteomes" id="UP000008044">
    <property type="component" value="Chromosome"/>
</dbReference>
<dbReference type="PATRIC" id="fig|1166016.3.peg.1615"/>
<dbReference type="HOGENOM" id="CLU_574697_0_0_6"/>
<dbReference type="STRING" id="1905730.W5S_1598"/>
<evidence type="ECO:0000313" key="3">
    <source>
        <dbReference type="Proteomes" id="UP000008044"/>
    </source>
</evidence>
<gene>
    <name evidence="2" type="ordered locus">W5S_1598</name>
</gene>
<sequence length="511" mass="59462">MTDKNLLMLLSRKAHDINRYNSQHTNCKVIHSLRIYAQMENPKLFISYSWSNPTHEQWVIDLANELTESGIHVILDKWDLKEGHDSVAFMEKMVTDPQITKVAIICDEIYASKADGRAGGVGTETQIISREVYENQEQGKFVAIISEKDSQGKAFLPTYYKSRIYIDLSEPDNYTDNFDKLLRWIYDKPLYTRPAIGNRPSFLDESDSISLGTTAIYKRAVSAIKENKIFASGALDEYLSTFVSNLERFRITEKEGEFDDQVVENIDKFTPYRNEAITLFITLSQYAPTEENILKLHRFFEALIPYMSRPENVSSCSTWDFDNFKFIIHELFLYAVAILTKYERFREVNVLLTQQYYIAGRNDYGKDAMVGYEVFREYLRSLEHRNNRLELRRLSIHADLLEQRSKTSGIELRYLMQADFILFLRNGIHQTDSYTSWFPDTLLYVGHFHSAFEVFARSSSKSYFEKAKYVLGIDKLSDLNELMNAYNTGRKSYQHGSSSHSVLPYYLALND</sequence>